<evidence type="ECO:0000313" key="2">
    <source>
        <dbReference type="EMBL" id="RJX65627.1"/>
    </source>
</evidence>
<accession>A0A419QY39</accession>
<sequence length="108" mass="10610">MKKFAYVAIPLVLTLAACGKSDDASTEAEADTVEMPADDAMATVTETPEADDAANAAAPAIDAASEAAAQKVQQTAQQAGESAAEVAARAQAAAAAAAAATGEQDAKE</sequence>
<dbReference type="PROSITE" id="PS51257">
    <property type="entry name" value="PROKAR_LIPOPROTEIN"/>
    <property type="match status" value="1"/>
</dbReference>
<comment type="caution">
    <text evidence="2">The sequence shown here is derived from an EMBL/GenBank/DDBJ whole genome shotgun (WGS) entry which is preliminary data.</text>
</comment>
<organism evidence="2 3">
    <name type="scientific">Tsuneonella suprasediminis</name>
    <dbReference type="NCBI Taxonomy" id="2306996"/>
    <lineage>
        <taxon>Bacteria</taxon>
        <taxon>Pseudomonadati</taxon>
        <taxon>Pseudomonadota</taxon>
        <taxon>Alphaproteobacteria</taxon>
        <taxon>Sphingomonadales</taxon>
        <taxon>Erythrobacteraceae</taxon>
        <taxon>Tsuneonella</taxon>
    </lineage>
</organism>
<protein>
    <submittedName>
        <fullName evidence="2">Uncharacterized protein</fullName>
    </submittedName>
</protein>
<dbReference type="OrthoDB" id="7429191at2"/>
<evidence type="ECO:0000256" key="1">
    <source>
        <dbReference type="SAM" id="SignalP"/>
    </source>
</evidence>
<feature type="chain" id="PRO_5019225798" evidence="1">
    <location>
        <begin position="20"/>
        <end position="108"/>
    </location>
</feature>
<dbReference type="RefSeq" id="WP_120112521.1">
    <property type="nucleotide sequence ID" value="NZ_RAHJ01000022.1"/>
</dbReference>
<evidence type="ECO:0000313" key="3">
    <source>
        <dbReference type="Proteomes" id="UP000284322"/>
    </source>
</evidence>
<gene>
    <name evidence="2" type="ORF">D6858_15115</name>
</gene>
<keyword evidence="3" id="KW-1185">Reference proteome</keyword>
<dbReference type="AlphaFoldDB" id="A0A419QY39"/>
<dbReference type="EMBL" id="RAHJ01000022">
    <property type="protein sequence ID" value="RJX65627.1"/>
    <property type="molecule type" value="Genomic_DNA"/>
</dbReference>
<reference evidence="2 3" key="1">
    <citation type="submission" date="2018-09" db="EMBL/GenBank/DDBJ databases">
        <title>Altererythrobacter sp.Ery1 and Ery12, the genome sequencing of novel strains in genus Alterythrobacter.</title>
        <authorList>
            <person name="Cheng H."/>
            <person name="Wu Y.-H."/>
            <person name="Fang C."/>
            <person name="Xu X.-W."/>
        </authorList>
    </citation>
    <scope>NUCLEOTIDE SEQUENCE [LARGE SCALE GENOMIC DNA]</scope>
    <source>
        <strain evidence="2 3">Ery12</strain>
    </source>
</reference>
<feature type="signal peptide" evidence="1">
    <location>
        <begin position="1"/>
        <end position="19"/>
    </location>
</feature>
<keyword evidence="1" id="KW-0732">Signal</keyword>
<name>A0A419QY39_9SPHN</name>
<proteinExistence type="predicted"/>
<dbReference type="Proteomes" id="UP000284322">
    <property type="component" value="Unassembled WGS sequence"/>
</dbReference>